<proteinExistence type="predicted"/>
<keyword evidence="2" id="KW-1185">Reference proteome</keyword>
<accession>A0ABR1YN44</accession>
<protein>
    <submittedName>
        <fullName evidence="1">Uncharacterized protein</fullName>
    </submittedName>
</protein>
<comment type="caution">
    <text evidence="1">The sequence shown here is derived from an EMBL/GenBank/DDBJ whole genome shotgun (WGS) entry which is preliminary data.</text>
</comment>
<dbReference type="EMBL" id="JBBWRZ010000006">
    <property type="protein sequence ID" value="KAK8233729.1"/>
    <property type="molecule type" value="Genomic_DNA"/>
</dbReference>
<organism evidence="1 2">
    <name type="scientific">Phyllosticta capitalensis</name>
    <dbReference type="NCBI Taxonomy" id="121624"/>
    <lineage>
        <taxon>Eukaryota</taxon>
        <taxon>Fungi</taxon>
        <taxon>Dikarya</taxon>
        <taxon>Ascomycota</taxon>
        <taxon>Pezizomycotina</taxon>
        <taxon>Dothideomycetes</taxon>
        <taxon>Dothideomycetes incertae sedis</taxon>
        <taxon>Botryosphaeriales</taxon>
        <taxon>Phyllostictaceae</taxon>
        <taxon>Phyllosticta</taxon>
    </lineage>
</organism>
<evidence type="ECO:0000313" key="1">
    <source>
        <dbReference type="EMBL" id="KAK8233729.1"/>
    </source>
</evidence>
<sequence length="108" mass="11489">MTPSASHQGPSTCKPTALLITLGGCGLDAAEKSTQKTSTWVFWVAALRLRFPSPIRPRSPQLHPPSLDENDYHPQSISMVEVLGGRGCMANMSGTKIIPGLDATSSQV</sequence>
<dbReference type="Proteomes" id="UP001492380">
    <property type="component" value="Unassembled WGS sequence"/>
</dbReference>
<gene>
    <name evidence="1" type="ORF">HDK90DRAFT_466751</name>
</gene>
<evidence type="ECO:0000313" key="2">
    <source>
        <dbReference type="Proteomes" id="UP001492380"/>
    </source>
</evidence>
<name>A0ABR1YN44_9PEZI</name>
<reference evidence="1 2" key="1">
    <citation type="submission" date="2024-04" db="EMBL/GenBank/DDBJ databases">
        <title>Phyllosticta paracitricarpa is synonymous to the EU quarantine fungus P. citricarpa based on phylogenomic analyses.</title>
        <authorList>
            <consortium name="Lawrence Berkeley National Laboratory"/>
            <person name="Van Ingen-Buijs V.A."/>
            <person name="Van Westerhoven A.C."/>
            <person name="Haridas S."/>
            <person name="Skiadas P."/>
            <person name="Martin F."/>
            <person name="Groenewald J.Z."/>
            <person name="Crous P.W."/>
            <person name="Seidl M.F."/>
        </authorList>
    </citation>
    <scope>NUCLEOTIDE SEQUENCE [LARGE SCALE GENOMIC DNA]</scope>
    <source>
        <strain evidence="1 2">CBS 123374</strain>
    </source>
</reference>